<keyword evidence="13" id="KW-0067">ATP-binding</keyword>
<organism evidence="20">
    <name type="scientific">marine metagenome</name>
    <dbReference type="NCBI Taxonomy" id="408172"/>
    <lineage>
        <taxon>unclassified sequences</taxon>
        <taxon>metagenomes</taxon>
        <taxon>ecological metagenomes</taxon>
    </lineage>
</organism>
<dbReference type="PANTHER" id="PTHR24421">
    <property type="entry name" value="NITRATE/NITRITE SENSOR PROTEIN NARX-RELATED"/>
    <property type="match status" value="1"/>
</dbReference>
<feature type="coiled-coil region" evidence="18">
    <location>
        <begin position="222"/>
        <end position="272"/>
    </location>
</feature>
<evidence type="ECO:0000313" key="20">
    <source>
        <dbReference type="EMBL" id="SVA54454.1"/>
    </source>
</evidence>
<evidence type="ECO:0000256" key="13">
    <source>
        <dbReference type="ARBA" id="ARBA00022840"/>
    </source>
</evidence>
<evidence type="ECO:0000256" key="6">
    <source>
        <dbReference type="ARBA" id="ARBA00022485"/>
    </source>
</evidence>
<evidence type="ECO:0000256" key="1">
    <source>
        <dbReference type="ARBA" id="ARBA00000085"/>
    </source>
</evidence>
<dbReference type="Gene3D" id="3.30.565.10">
    <property type="entry name" value="Histidine kinase-like ATPase, C-terminal domain"/>
    <property type="match status" value="1"/>
</dbReference>
<evidence type="ECO:0000256" key="7">
    <source>
        <dbReference type="ARBA" id="ARBA00022490"/>
    </source>
</evidence>
<dbReference type="EC" id="2.7.13.3" evidence="4"/>
<dbReference type="GO" id="GO:0005524">
    <property type="term" value="F:ATP binding"/>
    <property type="evidence" value="ECO:0007669"/>
    <property type="project" value="UniProtKB-KW"/>
</dbReference>
<evidence type="ECO:0000256" key="17">
    <source>
        <dbReference type="ARBA" id="ARBA00030800"/>
    </source>
</evidence>
<dbReference type="GO" id="GO:0051539">
    <property type="term" value="F:4 iron, 4 sulfur cluster binding"/>
    <property type="evidence" value="ECO:0007669"/>
    <property type="project" value="UniProtKB-KW"/>
</dbReference>
<dbReference type="InterPro" id="IPR011712">
    <property type="entry name" value="Sig_transdc_His_kin_sub3_dim/P"/>
</dbReference>
<keyword evidence="14" id="KW-0408">Iron</keyword>
<accession>A0A381WPM2</accession>
<proteinExistence type="predicted"/>
<name>A0A381WPM2_9ZZZZ</name>
<dbReference type="Pfam" id="PF07730">
    <property type="entry name" value="HisKA_3"/>
    <property type="match status" value="1"/>
</dbReference>
<evidence type="ECO:0000256" key="11">
    <source>
        <dbReference type="ARBA" id="ARBA00022741"/>
    </source>
</evidence>
<dbReference type="PROSITE" id="PS50109">
    <property type="entry name" value="HIS_KIN"/>
    <property type="match status" value="1"/>
</dbReference>
<keyword evidence="6" id="KW-0004">4Fe-4S</keyword>
<comment type="cofactor">
    <cofactor evidence="2">
        <name>[4Fe-4S] cluster</name>
        <dbReference type="ChEBI" id="CHEBI:49883"/>
    </cofactor>
</comment>
<evidence type="ECO:0000256" key="16">
    <source>
        <dbReference type="ARBA" id="ARBA00024827"/>
    </source>
</evidence>
<dbReference type="Pfam" id="PF02518">
    <property type="entry name" value="HATPase_c"/>
    <property type="match status" value="1"/>
</dbReference>
<evidence type="ECO:0000256" key="3">
    <source>
        <dbReference type="ARBA" id="ARBA00004496"/>
    </source>
</evidence>
<evidence type="ECO:0000256" key="10">
    <source>
        <dbReference type="ARBA" id="ARBA00022723"/>
    </source>
</evidence>
<dbReference type="Gene3D" id="3.30.450.40">
    <property type="match status" value="1"/>
</dbReference>
<evidence type="ECO:0000259" key="19">
    <source>
        <dbReference type="PROSITE" id="PS50109"/>
    </source>
</evidence>
<dbReference type="GO" id="GO:0046872">
    <property type="term" value="F:metal ion binding"/>
    <property type="evidence" value="ECO:0007669"/>
    <property type="project" value="UniProtKB-KW"/>
</dbReference>
<evidence type="ECO:0000256" key="5">
    <source>
        <dbReference type="ARBA" id="ARBA00017322"/>
    </source>
</evidence>
<dbReference type="Gene3D" id="1.20.5.1930">
    <property type="match status" value="1"/>
</dbReference>
<evidence type="ECO:0000256" key="18">
    <source>
        <dbReference type="SAM" id="Coils"/>
    </source>
</evidence>
<keyword evidence="15" id="KW-0411">Iron-sulfur</keyword>
<evidence type="ECO:0000256" key="2">
    <source>
        <dbReference type="ARBA" id="ARBA00001966"/>
    </source>
</evidence>
<dbReference type="InterPro" id="IPR029016">
    <property type="entry name" value="GAF-like_dom_sf"/>
</dbReference>
<dbReference type="GO" id="GO:0016020">
    <property type="term" value="C:membrane"/>
    <property type="evidence" value="ECO:0007669"/>
    <property type="project" value="InterPro"/>
</dbReference>
<dbReference type="SMART" id="SM00387">
    <property type="entry name" value="HATPase_c"/>
    <property type="match status" value="1"/>
</dbReference>
<keyword evidence="7" id="KW-0963">Cytoplasm</keyword>
<evidence type="ECO:0000256" key="14">
    <source>
        <dbReference type="ARBA" id="ARBA00023004"/>
    </source>
</evidence>
<comment type="function">
    <text evidence="16">Member of the two-component regulatory system NreB/NreC involved in the control of dissimilatory nitrate/nitrite reduction in response to oxygen. NreB functions as a direct oxygen sensor histidine kinase which is autophosphorylated, in the absence of oxygen, probably at the conserved histidine residue, and transfers its phosphate group probably to a conserved aspartate residue of NreC. NreB/NreC activates the expression of the nitrate (narGHJI) and nitrite (nir) reductase operons, as well as the putative nitrate transporter gene narT.</text>
</comment>
<dbReference type="InterPro" id="IPR005467">
    <property type="entry name" value="His_kinase_dom"/>
</dbReference>
<dbReference type="AlphaFoldDB" id="A0A381WPM2"/>
<dbReference type="InterPro" id="IPR003018">
    <property type="entry name" value="GAF"/>
</dbReference>
<sequence length="443" mass="50198">QKSNTLTNQGSPNQITDEYRVLHKVAQVLESSGSLMDVLQKAMQIITEFEGLNVENKAGIFLADNEKKVLRLLTTFGAFSQEFIEKEKEVPFGDCLCGRVAVSGKLLMSESCFTDSRHERTFTDMKAHGHYIVPLNSSDNLIGVMFLYTDTNPSWYQHSQEVLLSIGGLIANTIQRKEIEEELEGHKNSLEKLVESRTYDLTNINNHLKKEIEEHKSTQQILIDSKEKFRRLSNQIQSIREDEKSRIAKEVHDQLGQTLTALKFDIAQLEQNIPSELSELKSRTSSITNIVDETIKNVQQISMGLRPPILDAFGICEAISWQANEYNKKLGMHFDLNCLQEHIDLEKDLQTALFRIFQESMTNVIRHANATQVQVGMNYDNENLIFEVADNGIGLNKEDIESPESLGLIGMRERVYPWGGQVEFKGLPGKGTKIIITIPLSLK</sequence>
<dbReference type="SUPFAM" id="SSF55874">
    <property type="entry name" value="ATPase domain of HSP90 chaperone/DNA topoisomerase II/histidine kinase"/>
    <property type="match status" value="1"/>
</dbReference>
<evidence type="ECO:0000256" key="12">
    <source>
        <dbReference type="ARBA" id="ARBA00022777"/>
    </source>
</evidence>
<dbReference type="GO" id="GO:0046983">
    <property type="term" value="F:protein dimerization activity"/>
    <property type="evidence" value="ECO:0007669"/>
    <property type="project" value="InterPro"/>
</dbReference>
<keyword evidence="12" id="KW-0418">Kinase</keyword>
<keyword evidence="11" id="KW-0547">Nucleotide-binding</keyword>
<feature type="non-terminal residue" evidence="20">
    <location>
        <position position="1"/>
    </location>
</feature>
<dbReference type="InterPro" id="IPR050482">
    <property type="entry name" value="Sensor_HK_TwoCompSys"/>
</dbReference>
<dbReference type="InterPro" id="IPR004358">
    <property type="entry name" value="Sig_transdc_His_kin-like_C"/>
</dbReference>
<keyword evidence="18" id="KW-0175">Coiled coil</keyword>
<dbReference type="PRINTS" id="PR00344">
    <property type="entry name" value="BCTRLSENSOR"/>
</dbReference>
<comment type="subcellular location">
    <subcellularLocation>
        <location evidence="3">Cytoplasm</location>
    </subcellularLocation>
</comment>
<evidence type="ECO:0000256" key="15">
    <source>
        <dbReference type="ARBA" id="ARBA00023014"/>
    </source>
</evidence>
<reference evidence="20" key="1">
    <citation type="submission" date="2018-05" db="EMBL/GenBank/DDBJ databases">
        <authorList>
            <person name="Lanie J.A."/>
            <person name="Ng W.-L."/>
            <person name="Kazmierczak K.M."/>
            <person name="Andrzejewski T.M."/>
            <person name="Davidsen T.M."/>
            <person name="Wayne K.J."/>
            <person name="Tettelin H."/>
            <person name="Glass J.I."/>
            <person name="Rusch D."/>
            <person name="Podicherti R."/>
            <person name="Tsui H.-C.T."/>
            <person name="Winkler M.E."/>
        </authorList>
    </citation>
    <scope>NUCLEOTIDE SEQUENCE</scope>
</reference>
<dbReference type="PANTHER" id="PTHR24421:SF10">
    <property type="entry name" value="NITRATE_NITRITE SENSOR PROTEIN NARQ"/>
    <property type="match status" value="1"/>
</dbReference>
<feature type="domain" description="Histidine kinase" evidence="19">
    <location>
        <begin position="203"/>
        <end position="442"/>
    </location>
</feature>
<dbReference type="GO" id="GO:0005737">
    <property type="term" value="C:cytoplasm"/>
    <property type="evidence" value="ECO:0007669"/>
    <property type="project" value="UniProtKB-SubCell"/>
</dbReference>
<comment type="catalytic activity">
    <reaction evidence="1">
        <text>ATP + protein L-histidine = ADP + protein N-phospho-L-histidine.</text>
        <dbReference type="EC" id="2.7.13.3"/>
    </reaction>
</comment>
<dbReference type="Pfam" id="PF13185">
    <property type="entry name" value="GAF_2"/>
    <property type="match status" value="1"/>
</dbReference>
<dbReference type="CDD" id="cd16917">
    <property type="entry name" value="HATPase_UhpB-NarQ-NarX-like"/>
    <property type="match status" value="1"/>
</dbReference>
<keyword evidence="10" id="KW-0479">Metal-binding</keyword>
<evidence type="ECO:0000256" key="4">
    <source>
        <dbReference type="ARBA" id="ARBA00012438"/>
    </source>
</evidence>
<keyword evidence="9" id="KW-0808">Transferase</keyword>
<dbReference type="EMBL" id="UINC01012473">
    <property type="protein sequence ID" value="SVA54454.1"/>
    <property type="molecule type" value="Genomic_DNA"/>
</dbReference>
<dbReference type="InterPro" id="IPR036890">
    <property type="entry name" value="HATPase_C_sf"/>
</dbReference>
<evidence type="ECO:0000256" key="9">
    <source>
        <dbReference type="ARBA" id="ARBA00022679"/>
    </source>
</evidence>
<dbReference type="SUPFAM" id="SSF55781">
    <property type="entry name" value="GAF domain-like"/>
    <property type="match status" value="1"/>
</dbReference>
<dbReference type="InterPro" id="IPR003594">
    <property type="entry name" value="HATPase_dom"/>
</dbReference>
<keyword evidence="8" id="KW-0597">Phosphoprotein</keyword>
<protein>
    <recommendedName>
        <fullName evidence="5">Oxygen sensor histidine kinase NreB</fullName>
        <ecNumber evidence="4">2.7.13.3</ecNumber>
    </recommendedName>
    <alternativeName>
        <fullName evidence="17">Nitrogen regulation protein B</fullName>
    </alternativeName>
</protein>
<dbReference type="GO" id="GO:0000155">
    <property type="term" value="F:phosphorelay sensor kinase activity"/>
    <property type="evidence" value="ECO:0007669"/>
    <property type="project" value="InterPro"/>
</dbReference>
<gene>
    <name evidence="20" type="ORF">METZ01_LOCUS107308</name>
</gene>
<evidence type="ECO:0000256" key="8">
    <source>
        <dbReference type="ARBA" id="ARBA00022553"/>
    </source>
</evidence>